<feature type="transmembrane region" description="Helical" evidence="4">
    <location>
        <begin position="256"/>
        <end position="277"/>
    </location>
</feature>
<gene>
    <name evidence="6" type="ORF">ACFSQJ_12775</name>
</gene>
<dbReference type="InterPro" id="IPR036890">
    <property type="entry name" value="HATPase_C_sf"/>
</dbReference>
<dbReference type="Pfam" id="PF00512">
    <property type="entry name" value="HisKA"/>
    <property type="match status" value="1"/>
</dbReference>
<dbReference type="Proteomes" id="UP001597526">
    <property type="component" value="Unassembled WGS sequence"/>
</dbReference>
<dbReference type="PANTHER" id="PTHR43547:SF2">
    <property type="entry name" value="HYBRID SIGNAL TRANSDUCTION HISTIDINE KINASE C"/>
    <property type="match status" value="1"/>
</dbReference>
<organism evidence="6 7">
    <name type="scientific">Croceitalea marina</name>
    <dbReference type="NCBI Taxonomy" id="1775166"/>
    <lineage>
        <taxon>Bacteria</taxon>
        <taxon>Pseudomonadati</taxon>
        <taxon>Bacteroidota</taxon>
        <taxon>Flavobacteriia</taxon>
        <taxon>Flavobacteriales</taxon>
        <taxon>Flavobacteriaceae</taxon>
        <taxon>Croceitalea</taxon>
    </lineage>
</organism>
<keyword evidence="7" id="KW-1185">Reference proteome</keyword>
<dbReference type="Gene3D" id="1.10.287.130">
    <property type="match status" value="1"/>
</dbReference>
<dbReference type="PRINTS" id="PR00344">
    <property type="entry name" value="BCTRLSENSOR"/>
</dbReference>
<evidence type="ECO:0000259" key="5">
    <source>
        <dbReference type="PROSITE" id="PS50109"/>
    </source>
</evidence>
<dbReference type="SMART" id="SM00387">
    <property type="entry name" value="HATPase_c"/>
    <property type="match status" value="1"/>
</dbReference>
<evidence type="ECO:0000313" key="7">
    <source>
        <dbReference type="Proteomes" id="UP001597526"/>
    </source>
</evidence>
<dbReference type="Pfam" id="PF02518">
    <property type="entry name" value="HATPase_c"/>
    <property type="match status" value="1"/>
</dbReference>
<name>A0ABW5MWV9_9FLAO</name>
<keyword evidence="4" id="KW-0812">Transmembrane</keyword>
<reference evidence="7" key="1">
    <citation type="journal article" date="2019" name="Int. J. Syst. Evol. Microbiol.">
        <title>The Global Catalogue of Microorganisms (GCM) 10K type strain sequencing project: providing services to taxonomists for standard genome sequencing and annotation.</title>
        <authorList>
            <consortium name="The Broad Institute Genomics Platform"/>
            <consortium name="The Broad Institute Genome Sequencing Center for Infectious Disease"/>
            <person name="Wu L."/>
            <person name="Ma J."/>
        </authorList>
    </citation>
    <scope>NUCLEOTIDE SEQUENCE [LARGE SCALE GENOMIC DNA]</scope>
    <source>
        <strain evidence="7">KCTC 52368</strain>
    </source>
</reference>
<dbReference type="EMBL" id="JBHULB010000016">
    <property type="protein sequence ID" value="MFD2587812.1"/>
    <property type="molecule type" value="Genomic_DNA"/>
</dbReference>
<comment type="caution">
    <text evidence="6">The sequence shown here is derived from an EMBL/GenBank/DDBJ whole genome shotgun (WGS) entry which is preliminary data.</text>
</comment>
<protein>
    <recommendedName>
        <fullName evidence="2">histidine kinase</fullName>
        <ecNumber evidence="2">2.7.13.3</ecNumber>
    </recommendedName>
</protein>
<dbReference type="GO" id="GO:0016301">
    <property type="term" value="F:kinase activity"/>
    <property type="evidence" value="ECO:0007669"/>
    <property type="project" value="UniProtKB-KW"/>
</dbReference>
<dbReference type="SUPFAM" id="SSF55874">
    <property type="entry name" value="ATPase domain of HSP90 chaperone/DNA topoisomerase II/histidine kinase"/>
    <property type="match status" value="1"/>
</dbReference>
<keyword evidence="6" id="KW-0418">Kinase</keyword>
<keyword evidence="4" id="KW-0472">Membrane</keyword>
<evidence type="ECO:0000313" key="6">
    <source>
        <dbReference type="EMBL" id="MFD2587812.1"/>
    </source>
</evidence>
<dbReference type="SMART" id="SM00388">
    <property type="entry name" value="HisKA"/>
    <property type="match status" value="1"/>
</dbReference>
<sequence>MKQQHYKALLYFITITIVITIGIQVYWNVQNYNTNKQRLLNEVQISLDNAVEAYYADFVKTDIFTYTDSSFTDYESVGKKMGDFITKLDLKQINSETDTNNAKTKISTIKFIENSDSLHNHDFNIFDGKMSDTTIILSSVNINEVRNISAIKAKTISDSISNLSGLFNKLTISINQDSISFQSMDSLLKKELERKRIDVGFGLNHYKSDTIYDSYKIEQQKGLHLSTFSKSTYLPTNQKLQLQYTNPTKSILKRSFTGIILSLLLSACIIACLFYLLHIINKQKELAEIKNDLISNITHEFKTPIATVSTAIEGIKNFNQANDKVKTEKYLNISGQQLKKLHLMVEKLLETATLDSDKLIVNTEDIDLVMVLKGLVEKYKMLSPEKTISFKSNSNTLSAKVDPFHFENSLANLIDNAIKYGGDIIEVNLNSLLNSVEITVADNGGKIDKNQREKIFDKFYRVPTGNRHDVKGFGIGLFYAKKIVEKHNGSLSLVPDTTNTIFKIVL</sequence>
<evidence type="ECO:0000256" key="4">
    <source>
        <dbReference type="SAM" id="Phobius"/>
    </source>
</evidence>
<dbReference type="InterPro" id="IPR003594">
    <property type="entry name" value="HATPase_dom"/>
</dbReference>
<dbReference type="InterPro" id="IPR004358">
    <property type="entry name" value="Sig_transdc_His_kin-like_C"/>
</dbReference>
<dbReference type="EC" id="2.7.13.3" evidence="2"/>
<dbReference type="InterPro" id="IPR003661">
    <property type="entry name" value="HisK_dim/P_dom"/>
</dbReference>
<dbReference type="RefSeq" id="WP_377767324.1">
    <property type="nucleotide sequence ID" value="NZ_JBHULB010000016.1"/>
</dbReference>
<dbReference type="PROSITE" id="PS50109">
    <property type="entry name" value="HIS_KIN"/>
    <property type="match status" value="1"/>
</dbReference>
<proteinExistence type="predicted"/>
<dbReference type="InterPro" id="IPR005467">
    <property type="entry name" value="His_kinase_dom"/>
</dbReference>
<dbReference type="SUPFAM" id="SSF47384">
    <property type="entry name" value="Homodimeric domain of signal transducing histidine kinase"/>
    <property type="match status" value="1"/>
</dbReference>
<evidence type="ECO:0000256" key="3">
    <source>
        <dbReference type="ARBA" id="ARBA00022553"/>
    </source>
</evidence>
<keyword evidence="3" id="KW-0597">Phosphoprotein</keyword>
<feature type="transmembrane region" description="Helical" evidence="4">
    <location>
        <begin position="9"/>
        <end position="27"/>
    </location>
</feature>
<evidence type="ECO:0000256" key="2">
    <source>
        <dbReference type="ARBA" id="ARBA00012438"/>
    </source>
</evidence>
<feature type="domain" description="Histidine kinase" evidence="5">
    <location>
        <begin position="296"/>
        <end position="506"/>
    </location>
</feature>
<dbReference type="InterPro" id="IPR036097">
    <property type="entry name" value="HisK_dim/P_sf"/>
</dbReference>
<accession>A0ABW5MWV9</accession>
<keyword evidence="4" id="KW-1133">Transmembrane helix</keyword>
<comment type="catalytic activity">
    <reaction evidence="1">
        <text>ATP + protein L-histidine = ADP + protein N-phospho-L-histidine.</text>
        <dbReference type="EC" id="2.7.13.3"/>
    </reaction>
</comment>
<dbReference type="CDD" id="cd00082">
    <property type="entry name" value="HisKA"/>
    <property type="match status" value="1"/>
</dbReference>
<dbReference type="CDD" id="cd00075">
    <property type="entry name" value="HATPase"/>
    <property type="match status" value="1"/>
</dbReference>
<dbReference type="PANTHER" id="PTHR43547">
    <property type="entry name" value="TWO-COMPONENT HISTIDINE KINASE"/>
    <property type="match status" value="1"/>
</dbReference>
<evidence type="ECO:0000256" key="1">
    <source>
        <dbReference type="ARBA" id="ARBA00000085"/>
    </source>
</evidence>
<dbReference type="Gene3D" id="3.30.565.10">
    <property type="entry name" value="Histidine kinase-like ATPase, C-terminal domain"/>
    <property type="match status" value="1"/>
</dbReference>
<keyword evidence="6" id="KW-0808">Transferase</keyword>